<evidence type="ECO:0008006" key="4">
    <source>
        <dbReference type="Google" id="ProtNLM"/>
    </source>
</evidence>
<feature type="transmembrane region" description="Helical" evidence="1">
    <location>
        <begin position="59"/>
        <end position="78"/>
    </location>
</feature>
<dbReference type="AlphaFoldDB" id="A0A4U8TS31"/>
<comment type="caution">
    <text evidence="2">The sequence shown here is derived from an EMBL/GenBank/DDBJ whole genome shotgun (WGS) entry which is preliminary data.</text>
</comment>
<evidence type="ECO:0000313" key="2">
    <source>
        <dbReference type="EMBL" id="TLE02799.1"/>
    </source>
</evidence>
<feature type="transmembrane region" description="Helical" evidence="1">
    <location>
        <begin position="27"/>
        <end position="47"/>
    </location>
</feature>
<dbReference type="Proteomes" id="UP000029707">
    <property type="component" value="Unassembled WGS sequence"/>
</dbReference>
<keyword evidence="1" id="KW-0812">Transmembrane</keyword>
<protein>
    <recommendedName>
        <fullName evidence="4">DUF4870 domain-containing protein</fullName>
    </recommendedName>
</protein>
<dbReference type="GeneID" id="82320609"/>
<keyword evidence="3" id="KW-1185">Reference proteome</keyword>
<gene>
    <name evidence="2" type="ORF">LS65_002420</name>
</gene>
<feature type="transmembrane region" description="Helical" evidence="1">
    <location>
        <begin position="84"/>
        <end position="104"/>
    </location>
</feature>
<evidence type="ECO:0000313" key="3">
    <source>
        <dbReference type="Proteomes" id="UP000029707"/>
    </source>
</evidence>
<dbReference type="EMBL" id="JRMQ02000002">
    <property type="protein sequence ID" value="TLE02799.1"/>
    <property type="molecule type" value="Genomic_DNA"/>
</dbReference>
<name>A0A4U8TS31_9HELI</name>
<keyword evidence="1" id="KW-1133">Transmembrane helix</keyword>
<dbReference type="RefSeq" id="WP_034363645.1">
    <property type="nucleotide sequence ID" value="NZ_CAJUDB010000001.1"/>
</dbReference>
<dbReference type="OrthoDB" id="7595353at2"/>
<organism evidence="2 3">
    <name type="scientific">Helicobacter japonicus</name>
    <dbReference type="NCBI Taxonomy" id="425400"/>
    <lineage>
        <taxon>Bacteria</taxon>
        <taxon>Pseudomonadati</taxon>
        <taxon>Campylobacterota</taxon>
        <taxon>Epsilonproteobacteria</taxon>
        <taxon>Campylobacterales</taxon>
        <taxon>Helicobacteraceae</taxon>
        <taxon>Helicobacter</taxon>
    </lineage>
</organism>
<sequence>MADLDLQKKIEENAKKLDVAFEQNASLIAYVFAFFATFVPLVGTYIVRKDFAKQNINKASGVALLQALLLFVCAFIPFLGWFVLIPIIEVIFAVLNILAVIQAYKAGNSKKSK</sequence>
<dbReference type="STRING" id="425400.LS65_09295"/>
<keyword evidence="1" id="KW-0472">Membrane</keyword>
<evidence type="ECO:0000256" key="1">
    <source>
        <dbReference type="SAM" id="Phobius"/>
    </source>
</evidence>
<proteinExistence type="predicted"/>
<accession>A0A4U8TS31</accession>
<reference evidence="2 3" key="1">
    <citation type="journal article" date="2014" name="Genome Announc.">
        <title>Draft genome sequences of eight enterohepatic helicobacter species isolated from both laboratory and wild rodents.</title>
        <authorList>
            <person name="Sheh A."/>
            <person name="Shen Z."/>
            <person name="Fox J.G."/>
        </authorList>
    </citation>
    <scope>NUCLEOTIDE SEQUENCE [LARGE SCALE GENOMIC DNA]</scope>
    <source>
        <strain evidence="2 3">MIT 01-6451</strain>
    </source>
</reference>